<accession>A0AAD3UGH0</accession>
<reference evidence="1" key="2">
    <citation type="submission" date="2019-09" db="EMBL/GenBank/DDBJ databases">
        <authorList>
            <consortium name="NCBI Pathogen Detection Project"/>
        </authorList>
    </citation>
    <scope>NUCLEOTIDE SEQUENCE</scope>
    <source>
        <strain evidence="1">AUSMDU00005748</strain>
    </source>
</reference>
<dbReference type="Proteomes" id="UP000868497">
    <property type="component" value="Unassembled WGS sequence"/>
</dbReference>
<reference evidence="1" key="1">
    <citation type="journal article" date="2018" name="Genome Biol.">
        <title>SKESA: strategic k-mer extension for scrupulous assemblies.</title>
        <authorList>
            <person name="Souvorov A."/>
            <person name="Agarwala R."/>
            <person name="Lipman D.J."/>
        </authorList>
    </citation>
    <scope>NUCLEOTIDE SEQUENCE</scope>
    <source>
        <strain evidence="1">AUSMDU00005748</strain>
    </source>
</reference>
<evidence type="ECO:0000313" key="2">
    <source>
        <dbReference type="Proteomes" id="UP000868497"/>
    </source>
</evidence>
<dbReference type="RefSeq" id="WP_202860308.1">
    <property type="nucleotide sequence ID" value="NZ_JAETUX010000001.1"/>
</dbReference>
<proteinExistence type="predicted"/>
<dbReference type="AlphaFoldDB" id="A0AAD3UGH0"/>
<sequence length="62" mass="7035">MKSAYPMKKTGQIYEDMDGILLEVTYAWKDGSSMMKILNGNRAGREMCINGQSVFKLVKDIE</sequence>
<dbReference type="EMBL" id="DACXIC010000004">
    <property type="protein sequence ID" value="HAU4355583.1"/>
    <property type="molecule type" value="Genomic_DNA"/>
</dbReference>
<evidence type="ECO:0000313" key="1">
    <source>
        <dbReference type="EMBL" id="HAU4355583.1"/>
    </source>
</evidence>
<gene>
    <name evidence="1" type="ORF">F6W21_04485</name>
</gene>
<name>A0AAD3UGH0_KLEOX</name>
<organism evidence="1 2">
    <name type="scientific">Klebsiella oxytoca</name>
    <dbReference type="NCBI Taxonomy" id="571"/>
    <lineage>
        <taxon>Bacteria</taxon>
        <taxon>Pseudomonadati</taxon>
        <taxon>Pseudomonadota</taxon>
        <taxon>Gammaproteobacteria</taxon>
        <taxon>Enterobacterales</taxon>
        <taxon>Enterobacteriaceae</taxon>
        <taxon>Klebsiella/Raoultella group</taxon>
        <taxon>Klebsiella</taxon>
    </lineage>
</organism>
<protein>
    <submittedName>
        <fullName evidence="1">Uncharacterized protein</fullName>
    </submittedName>
</protein>
<comment type="caution">
    <text evidence="1">The sequence shown here is derived from an EMBL/GenBank/DDBJ whole genome shotgun (WGS) entry which is preliminary data.</text>
</comment>